<keyword evidence="5 8" id="KW-0812">Transmembrane</keyword>
<dbReference type="Proteomes" id="UP000672097">
    <property type="component" value="Unassembled WGS sequence"/>
</dbReference>
<feature type="transmembrane region" description="Helical" evidence="8">
    <location>
        <begin position="159"/>
        <end position="180"/>
    </location>
</feature>
<evidence type="ECO:0000259" key="9">
    <source>
        <dbReference type="PROSITE" id="PS50883"/>
    </source>
</evidence>
<evidence type="ECO:0000256" key="7">
    <source>
        <dbReference type="ARBA" id="ARBA00023136"/>
    </source>
</evidence>
<sequence>MKFPSLETLSHGRLAMALRESFLALLPLFILMHAVGLLVDLAVLRSWELPWNLLPVLRSVRLFLMYCWPLAIGLALTIHLARAYEVDPVIAAILVLGLLLVAVQTNGEFQSIKLRVAWVSIGAILLPLLGVWMLRLFLSAMPQLDTRALSMISPALARTVVHIVPFALSFTSLSVALIVLPSGMQAPLGLWVRSLPDGVVLVLSVLVVNGLWWTGIHGAIAWDLLTGNALWEIQIGGGATLAELMYGLVYAGGSGCALALALCLWWYVKDDRDRRVLRWALPFAAVNISEPLLFGLPVVGQRRLLIPFLLAPLAGAAIALMAFHWGWVHFDRKVYWMLPFGLNAWALSSDPWALVGVQGLILLTAVAVYRPFVRQLALAQSMTEFSRHLAEQLGVGPSQELDAERRYAQSLAALQASHSEAQEAMKLVERGSLHLYYQPKVSAQTGRITGLEALLRLELPDGTVLGPGRFLPALERAGYGDMFDAWVIRQVGVDRAQWRDQHFECSVAINLTAASLADERAFAAMMQQLSGPAGDGLEVELLESSLASEPAKVKAHLGALRSRGGKVLVDDFGTGYANLAVFHSADVDAVKIDRSLLVGAAESRGAQLYREICSTLQRLGYKLVAEGVETLAEMSFVRSCGVQDVQGFWVSRPLPARAVPGSIAGIEARLGAAGAA</sequence>
<evidence type="ECO:0000256" key="6">
    <source>
        <dbReference type="ARBA" id="ARBA00022989"/>
    </source>
</evidence>
<evidence type="ECO:0000313" key="11">
    <source>
        <dbReference type="EMBL" id="MBQ0935781.1"/>
    </source>
</evidence>
<name>A0ABS5DY74_9BURK</name>
<feature type="transmembrane region" description="Helical" evidence="8">
    <location>
        <begin position="88"/>
        <end position="105"/>
    </location>
</feature>
<keyword evidence="6 8" id="KW-1133">Transmembrane helix</keyword>
<keyword evidence="7 8" id="KW-0472">Membrane</keyword>
<dbReference type="PANTHER" id="PTHR33121:SF70">
    <property type="entry name" value="SIGNALING PROTEIN YKOW"/>
    <property type="match status" value="1"/>
</dbReference>
<feature type="transmembrane region" description="Helical" evidence="8">
    <location>
        <begin position="63"/>
        <end position="81"/>
    </location>
</feature>
<evidence type="ECO:0000256" key="8">
    <source>
        <dbReference type="SAM" id="Phobius"/>
    </source>
</evidence>
<dbReference type="InterPro" id="IPR050706">
    <property type="entry name" value="Cyclic-di-GMP_PDE-like"/>
</dbReference>
<dbReference type="SMART" id="SM00052">
    <property type="entry name" value="EAL"/>
    <property type="match status" value="1"/>
</dbReference>
<feature type="transmembrane region" description="Helical" evidence="8">
    <location>
        <begin position="21"/>
        <end position="43"/>
    </location>
</feature>
<dbReference type="RefSeq" id="WP_210809069.1">
    <property type="nucleotide sequence ID" value="NZ_JAGQDG010000004.1"/>
</dbReference>
<keyword evidence="2" id="KW-0813">Transport</keyword>
<dbReference type="InterPro" id="IPR003352">
    <property type="entry name" value="PTS_EIIC"/>
</dbReference>
<evidence type="ECO:0000256" key="5">
    <source>
        <dbReference type="ARBA" id="ARBA00022692"/>
    </source>
</evidence>
<feature type="transmembrane region" description="Helical" evidence="8">
    <location>
        <begin position="279"/>
        <end position="299"/>
    </location>
</feature>
<feature type="domain" description="PTS EIIC type-3" evidence="10">
    <location>
        <begin position="1"/>
        <end position="372"/>
    </location>
</feature>
<protein>
    <submittedName>
        <fullName evidence="11">PTS sugar transporter subunit IIC/EAL domain-containing protein</fullName>
    </submittedName>
</protein>
<evidence type="ECO:0000256" key="3">
    <source>
        <dbReference type="ARBA" id="ARBA00022475"/>
    </source>
</evidence>
<comment type="caution">
    <text evidence="11">The sequence shown here is derived from an EMBL/GenBank/DDBJ whole genome shotgun (WGS) entry which is preliminary data.</text>
</comment>
<dbReference type="InterPro" id="IPR035919">
    <property type="entry name" value="EAL_sf"/>
</dbReference>
<feature type="transmembrane region" description="Helical" evidence="8">
    <location>
        <begin position="352"/>
        <end position="372"/>
    </location>
</feature>
<comment type="subcellular location">
    <subcellularLocation>
        <location evidence="1">Cell membrane</location>
        <topology evidence="1">Multi-pass membrane protein</topology>
    </subcellularLocation>
</comment>
<feature type="transmembrane region" description="Helical" evidence="8">
    <location>
        <begin position="246"/>
        <end position="267"/>
    </location>
</feature>
<feature type="domain" description="EAL" evidence="9">
    <location>
        <begin position="417"/>
        <end position="667"/>
    </location>
</feature>
<dbReference type="PROSITE" id="PS50883">
    <property type="entry name" value="EAL"/>
    <property type="match status" value="1"/>
</dbReference>
<evidence type="ECO:0000256" key="1">
    <source>
        <dbReference type="ARBA" id="ARBA00004651"/>
    </source>
</evidence>
<feature type="transmembrane region" description="Helical" evidence="8">
    <location>
        <begin position="200"/>
        <end position="225"/>
    </location>
</feature>
<feature type="transmembrane region" description="Helical" evidence="8">
    <location>
        <begin position="117"/>
        <end position="138"/>
    </location>
</feature>
<evidence type="ECO:0000256" key="4">
    <source>
        <dbReference type="ARBA" id="ARBA00022597"/>
    </source>
</evidence>
<evidence type="ECO:0000259" key="10">
    <source>
        <dbReference type="PROSITE" id="PS51105"/>
    </source>
</evidence>
<reference evidence="11 12" key="1">
    <citation type="submission" date="2021-04" db="EMBL/GenBank/DDBJ databases">
        <title>The genome sequence of type strain Ideonella paludis KCTC 32238.</title>
        <authorList>
            <person name="Liu Y."/>
        </authorList>
    </citation>
    <scope>NUCLEOTIDE SEQUENCE [LARGE SCALE GENOMIC DNA]</scope>
    <source>
        <strain evidence="11 12">KCTC 32238</strain>
    </source>
</reference>
<dbReference type="InterPro" id="IPR004501">
    <property type="entry name" value="PTS_EIIC_3"/>
</dbReference>
<feature type="transmembrane region" description="Helical" evidence="8">
    <location>
        <begin position="306"/>
        <end position="327"/>
    </location>
</feature>
<dbReference type="SUPFAM" id="SSF141868">
    <property type="entry name" value="EAL domain-like"/>
    <property type="match status" value="1"/>
</dbReference>
<dbReference type="Pfam" id="PF00563">
    <property type="entry name" value="EAL"/>
    <property type="match status" value="1"/>
</dbReference>
<organism evidence="11 12">
    <name type="scientific">Ideonella paludis</name>
    <dbReference type="NCBI Taxonomy" id="1233411"/>
    <lineage>
        <taxon>Bacteria</taxon>
        <taxon>Pseudomonadati</taxon>
        <taxon>Pseudomonadota</taxon>
        <taxon>Betaproteobacteria</taxon>
        <taxon>Burkholderiales</taxon>
        <taxon>Sphaerotilaceae</taxon>
        <taxon>Ideonella</taxon>
    </lineage>
</organism>
<dbReference type="PANTHER" id="PTHR33121">
    <property type="entry name" value="CYCLIC DI-GMP PHOSPHODIESTERASE PDEF"/>
    <property type="match status" value="1"/>
</dbReference>
<dbReference type="PROSITE" id="PS51105">
    <property type="entry name" value="PTS_EIIC_TYPE_3"/>
    <property type="match status" value="1"/>
</dbReference>
<dbReference type="CDD" id="cd01948">
    <property type="entry name" value="EAL"/>
    <property type="match status" value="1"/>
</dbReference>
<accession>A0ABS5DY74</accession>
<keyword evidence="3" id="KW-1003">Cell membrane</keyword>
<dbReference type="Gene3D" id="3.20.20.450">
    <property type="entry name" value="EAL domain"/>
    <property type="match status" value="1"/>
</dbReference>
<proteinExistence type="predicted"/>
<gene>
    <name evidence="11" type="ORF">KAK11_10610</name>
</gene>
<dbReference type="EMBL" id="JAGQDG010000004">
    <property type="protein sequence ID" value="MBQ0935781.1"/>
    <property type="molecule type" value="Genomic_DNA"/>
</dbReference>
<evidence type="ECO:0000256" key="2">
    <source>
        <dbReference type="ARBA" id="ARBA00022448"/>
    </source>
</evidence>
<evidence type="ECO:0000313" key="12">
    <source>
        <dbReference type="Proteomes" id="UP000672097"/>
    </source>
</evidence>
<dbReference type="InterPro" id="IPR001633">
    <property type="entry name" value="EAL_dom"/>
</dbReference>
<keyword evidence="4 11" id="KW-0762">Sugar transport</keyword>
<keyword evidence="12" id="KW-1185">Reference proteome</keyword>
<dbReference type="Pfam" id="PF02378">
    <property type="entry name" value="PTS_EIIC"/>
    <property type="match status" value="1"/>
</dbReference>